<name>A0AAV5HXG2_9ROSI</name>
<organism evidence="1 2">
    <name type="scientific">Rubroshorea leprosula</name>
    <dbReference type="NCBI Taxonomy" id="152421"/>
    <lineage>
        <taxon>Eukaryota</taxon>
        <taxon>Viridiplantae</taxon>
        <taxon>Streptophyta</taxon>
        <taxon>Embryophyta</taxon>
        <taxon>Tracheophyta</taxon>
        <taxon>Spermatophyta</taxon>
        <taxon>Magnoliopsida</taxon>
        <taxon>eudicotyledons</taxon>
        <taxon>Gunneridae</taxon>
        <taxon>Pentapetalae</taxon>
        <taxon>rosids</taxon>
        <taxon>malvids</taxon>
        <taxon>Malvales</taxon>
        <taxon>Dipterocarpaceae</taxon>
        <taxon>Rubroshorea</taxon>
    </lineage>
</organism>
<evidence type="ECO:0000313" key="2">
    <source>
        <dbReference type="Proteomes" id="UP001054252"/>
    </source>
</evidence>
<accession>A0AAV5HXG2</accession>
<dbReference type="AlphaFoldDB" id="A0AAV5HXG2"/>
<comment type="caution">
    <text evidence="1">The sequence shown here is derived from an EMBL/GenBank/DDBJ whole genome shotgun (WGS) entry which is preliminary data.</text>
</comment>
<reference evidence="1 2" key="1">
    <citation type="journal article" date="2021" name="Commun. Biol.">
        <title>The genome of Shorea leprosula (Dipterocarpaceae) highlights the ecological relevance of drought in aseasonal tropical rainforests.</title>
        <authorList>
            <person name="Ng K.K.S."/>
            <person name="Kobayashi M.J."/>
            <person name="Fawcett J.A."/>
            <person name="Hatakeyama M."/>
            <person name="Paape T."/>
            <person name="Ng C.H."/>
            <person name="Ang C.C."/>
            <person name="Tnah L.H."/>
            <person name="Lee C.T."/>
            <person name="Nishiyama T."/>
            <person name="Sese J."/>
            <person name="O'Brien M.J."/>
            <person name="Copetti D."/>
            <person name="Mohd Noor M.I."/>
            <person name="Ong R.C."/>
            <person name="Putra M."/>
            <person name="Sireger I.Z."/>
            <person name="Indrioko S."/>
            <person name="Kosugi Y."/>
            <person name="Izuno A."/>
            <person name="Isagi Y."/>
            <person name="Lee S.L."/>
            <person name="Shimizu K.K."/>
        </authorList>
    </citation>
    <scope>NUCLEOTIDE SEQUENCE [LARGE SCALE GENOMIC DNA]</scope>
    <source>
        <strain evidence="1">214</strain>
    </source>
</reference>
<dbReference type="Proteomes" id="UP001054252">
    <property type="component" value="Unassembled WGS sequence"/>
</dbReference>
<sequence>MKNFLNELRSLFTCQKMVGYLSGIRTRRRQQWHVWAWQRRQNIKEE</sequence>
<evidence type="ECO:0000313" key="1">
    <source>
        <dbReference type="EMBL" id="GKU90418.1"/>
    </source>
</evidence>
<protein>
    <submittedName>
        <fullName evidence="1">Uncharacterized protein</fullName>
    </submittedName>
</protein>
<keyword evidence="2" id="KW-1185">Reference proteome</keyword>
<gene>
    <name evidence="1" type="ORF">SLEP1_g4413</name>
</gene>
<proteinExistence type="predicted"/>
<dbReference type="EMBL" id="BPVZ01000004">
    <property type="protein sequence ID" value="GKU90418.1"/>
    <property type="molecule type" value="Genomic_DNA"/>
</dbReference>